<dbReference type="GO" id="GO:0004658">
    <property type="term" value="F:propionyl-CoA carboxylase activity"/>
    <property type="evidence" value="ECO:0007669"/>
    <property type="project" value="TreeGrafter"/>
</dbReference>
<dbReference type="InterPro" id="IPR034733">
    <property type="entry name" value="AcCoA_carboxyl_beta"/>
</dbReference>
<sequence length="448" mass="47768">MTVHLQRAVKGAAAAEVRWLETIGRRAVWVDVDESVRRGALSAEASGVIAHAADTAREKGLPLVMTIGSSGADIVEGVAALHGWGQAAKAIAKCSGYVPIITVVTGPAVSGPALLIGLSDIVIMTSDSYAFVSGPTMVAEFTGIKINNDELGGADIHAKQSGVAHLVVADRESAIAEVEHVLSFLPDNVDEIARATTTSDPVDRLTPEAGELIPTSSTGSYDVKQVIQAIADDGYLLELRARWASNIVTCLITIAGQSIGVVANQPTNLAGTLDIPASQKAARFVSFCDAFNIPILTLVDTPGFYPGKDLEWRGMIRHGAQLVFAYGRATVPRVCVILRKSYGGAYIVMDSKKMGNDMCMAWPTAELAVMGAGQAAAILQRRATPQEREAFEQDYVERLLNPYVAAERGYVDSVIDPADTRREIAAAFAMLSNKREKLQARKHDNTPL</sequence>
<organism evidence="3">
    <name type="scientific">freshwater metagenome</name>
    <dbReference type="NCBI Taxonomy" id="449393"/>
    <lineage>
        <taxon>unclassified sequences</taxon>
        <taxon>metagenomes</taxon>
        <taxon>ecological metagenomes</taxon>
    </lineage>
</organism>
<dbReference type="InterPro" id="IPR011762">
    <property type="entry name" value="COA_CT_N"/>
</dbReference>
<dbReference type="InterPro" id="IPR029045">
    <property type="entry name" value="ClpP/crotonase-like_dom_sf"/>
</dbReference>
<dbReference type="PROSITE" id="PS50980">
    <property type="entry name" value="COA_CT_NTER"/>
    <property type="match status" value="1"/>
</dbReference>
<reference evidence="3" key="1">
    <citation type="submission" date="2020-05" db="EMBL/GenBank/DDBJ databases">
        <authorList>
            <person name="Chiriac C."/>
            <person name="Salcher M."/>
            <person name="Ghai R."/>
            <person name="Kavagutti S V."/>
        </authorList>
    </citation>
    <scope>NUCLEOTIDE SEQUENCE</scope>
</reference>
<dbReference type="SUPFAM" id="SSF52096">
    <property type="entry name" value="ClpP/crotonase"/>
    <property type="match status" value="2"/>
</dbReference>
<dbReference type="InterPro" id="IPR011763">
    <property type="entry name" value="COA_CT_C"/>
</dbReference>
<dbReference type="AlphaFoldDB" id="A0A6J6HHN9"/>
<dbReference type="PANTHER" id="PTHR43842:SF2">
    <property type="entry name" value="PROPIONYL-COA CARBOXYLASE BETA CHAIN, MITOCHONDRIAL"/>
    <property type="match status" value="1"/>
</dbReference>
<gene>
    <name evidence="3" type="ORF">UFOPK1826_01237</name>
</gene>
<evidence type="ECO:0000259" key="2">
    <source>
        <dbReference type="PROSITE" id="PS50989"/>
    </source>
</evidence>
<feature type="domain" description="CoA carboxyltransferase N-terminal" evidence="1">
    <location>
        <begin position="1"/>
        <end position="197"/>
    </location>
</feature>
<protein>
    <submittedName>
        <fullName evidence="3">Unannotated protein</fullName>
    </submittedName>
</protein>
<feature type="domain" description="CoA carboxyltransferase C-terminal" evidence="2">
    <location>
        <begin position="201"/>
        <end position="444"/>
    </location>
</feature>
<evidence type="ECO:0000313" key="3">
    <source>
        <dbReference type="EMBL" id="CAB4610594.1"/>
    </source>
</evidence>
<dbReference type="Gene3D" id="3.90.226.10">
    <property type="entry name" value="2-enoyl-CoA Hydratase, Chain A, domain 1"/>
    <property type="match status" value="2"/>
</dbReference>
<accession>A0A6J6HHN9</accession>
<dbReference type="PANTHER" id="PTHR43842">
    <property type="entry name" value="PROPIONYL-COA CARBOXYLASE BETA CHAIN"/>
    <property type="match status" value="1"/>
</dbReference>
<proteinExistence type="predicted"/>
<dbReference type="EMBL" id="CAEZUN010000178">
    <property type="protein sequence ID" value="CAB4610594.1"/>
    <property type="molecule type" value="Genomic_DNA"/>
</dbReference>
<evidence type="ECO:0000259" key="1">
    <source>
        <dbReference type="PROSITE" id="PS50980"/>
    </source>
</evidence>
<dbReference type="PROSITE" id="PS50989">
    <property type="entry name" value="COA_CT_CTER"/>
    <property type="match status" value="1"/>
</dbReference>
<dbReference type="Pfam" id="PF01039">
    <property type="entry name" value="Carboxyl_trans"/>
    <property type="match status" value="1"/>
</dbReference>
<name>A0A6J6HHN9_9ZZZZ</name>
<dbReference type="InterPro" id="IPR051047">
    <property type="entry name" value="AccD/PCCB"/>
</dbReference>